<evidence type="ECO:0000256" key="8">
    <source>
        <dbReference type="ARBA" id="ARBA00046432"/>
    </source>
</evidence>
<organism evidence="10">
    <name type="scientific">Araucaria cunninghamii</name>
    <name type="common">Hoop pine</name>
    <name type="synonym">Moreton Bay pine</name>
    <dbReference type="NCBI Taxonomy" id="56994"/>
    <lineage>
        <taxon>Eukaryota</taxon>
        <taxon>Viridiplantae</taxon>
        <taxon>Streptophyta</taxon>
        <taxon>Embryophyta</taxon>
        <taxon>Tracheophyta</taxon>
        <taxon>Spermatophyta</taxon>
        <taxon>Pinopsida</taxon>
        <taxon>Pinidae</taxon>
        <taxon>Conifers II</taxon>
        <taxon>Araucariales</taxon>
        <taxon>Araucariaceae</taxon>
        <taxon>Araucaria</taxon>
    </lineage>
</organism>
<dbReference type="PANTHER" id="PTHR45859">
    <property type="entry name" value="TRANSLATION INITIATION FACTOR EIF-2B SUBUNIT BETA"/>
    <property type="match status" value="1"/>
</dbReference>
<dbReference type="InterPro" id="IPR000649">
    <property type="entry name" value="IF-2B-related"/>
</dbReference>
<evidence type="ECO:0000256" key="3">
    <source>
        <dbReference type="ARBA" id="ARBA00022490"/>
    </source>
</evidence>
<accession>A0A0D6R650</accession>
<dbReference type="Pfam" id="PF01008">
    <property type="entry name" value="IF-2B"/>
    <property type="match status" value="1"/>
</dbReference>
<dbReference type="FunFam" id="3.40.50.10470:FF:000005">
    <property type="entry name" value="translation initiation factor eIF-2B subunit beta"/>
    <property type="match status" value="1"/>
</dbReference>
<evidence type="ECO:0000313" key="10">
    <source>
        <dbReference type="EMBL" id="JAG97748.1"/>
    </source>
</evidence>
<reference evidence="10" key="1">
    <citation type="submission" date="2015-03" db="EMBL/GenBank/DDBJ databases">
        <title>A transcriptome of Araucaria cunninghamii, an australian fine timber species.</title>
        <authorList>
            <person name="Jing Yi C.J.Y."/>
            <person name="Yin San L.Y.S."/>
            <person name="Abdul Karim S.S."/>
            <person name="Wan Azmi N.N."/>
            <person name="Hercus R.R."/>
            <person name="Croft L.L."/>
        </authorList>
    </citation>
    <scope>NUCLEOTIDE SEQUENCE</scope>
    <source>
        <strain evidence="10">MI0301</strain>
        <tissue evidence="10">Leaf</tissue>
    </source>
</reference>
<comment type="similarity">
    <text evidence="2 9">Belongs to the eIF-2B alpha/beta/delta subunits family.</text>
</comment>
<dbReference type="GO" id="GO:0005829">
    <property type="term" value="C:cytosol"/>
    <property type="evidence" value="ECO:0007669"/>
    <property type="project" value="UniProtKB-SubCell"/>
</dbReference>
<name>A0A0D6R650_ARACU</name>
<dbReference type="SUPFAM" id="SSF100950">
    <property type="entry name" value="NagB/RpiA/CoA transferase-like"/>
    <property type="match status" value="1"/>
</dbReference>
<evidence type="ECO:0000256" key="4">
    <source>
        <dbReference type="ARBA" id="ARBA00022540"/>
    </source>
</evidence>
<dbReference type="GO" id="GO:0003743">
    <property type="term" value="F:translation initiation factor activity"/>
    <property type="evidence" value="ECO:0007669"/>
    <property type="project" value="UniProtKB-KW"/>
</dbReference>
<dbReference type="AlphaFoldDB" id="A0A0D6R650"/>
<evidence type="ECO:0000256" key="2">
    <source>
        <dbReference type="ARBA" id="ARBA00007251"/>
    </source>
</evidence>
<dbReference type="GO" id="GO:0005851">
    <property type="term" value="C:eukaryotic translation initiation factor 2B complex"/>
    <property type="evidence" value="ECO:0007669"/>
    <property type="project" value="TreeGrafter"/>
</dbReference>
<dbReference type="InterPro" id="IPR051855">
    <property type="entry name" value="eIF2B_beta_subunit"/>
</dbReference>
<keyword evidence="4" id="KW-0396">Initiation factor</keyword>
<evidence type="ECO:0000256" key="1">
    <source>
        <dbReference type="ARBA" id="ARBA00004514"/>
    </source>
</evidence>
<evidence type="ECO:0000256" key="5">
    <source>
        <dbReference type="ARBA" id="ARBA00022917"/>
    </source>
</evidence>
<evidence type="ECO:0000256" key="9">
    <source>
        <dbReference type="RuleBase" id="RU003814"/>
    </source>
</evidence>
<keyword evidence="5" id="KW-0648">Protein biosynthesis</keyword>
<dbReference type="Gene3D" id="3.40.50.10470">
    <property type="entry name" value="Translation initiation factor eif-2b, domain 2"/>
    <property type="match status" value="1"/>
</dbReference>
<dbReference type="GO" id="GO:0005085">
    <property type="term" value="F:guanyl-nucleotide exchange factor activity"/>
    <property type="evidence" value="ECO:0007669"/>
    <property type="project" value="TreeGrafter"/>
</dbReference>
<dbReference type="InterPro" id="IPR042529">
    <property type="entry name" value="IF_2B-like_C"/>
</dbReference>
<sequence>MPDLQAQVNDFVVKLKRRQVEGSQACARETAVLLRSVISQQRVPHSNQAASLIEAVKSVGVQLITANPVELAVGNVVRRVLHIIRDEDVTLATSGVGGLNVFVGSDDEDDTQHENTSHLSAAALAAANRSTLQAPSLQNLIESIPAPAIASCADSSAGDSEGKSKSADKNSRSWKLKHGVIEAINELLEDIDNCYSQIAEQALEHIHQNEVILTLGHSKTVMQFLCEAKKKRSFQVFVAEGAPRYQGHALAKELVAKDLQTTVITDSAVFAMISRVNMVIVGAHAVMANGGVIAPVGLSMVALAAHRHAVPFVVLAGTHKLCPLYPHNPEVLLNDLKSPSELLDFGDFSDCMDSVTGNGTLHVVNPAFDYVPPQLVSLFITDTGGHNPSYMYRLIADYYTPDDYVLQEPLESRK</sequence>
<comment type="subunit">
    <text evidence="8">Component of the translation initiation factor 2B (eIF2B) complex which is a heterodecamer of two sets of five different subunits: alpha, beta, gamma, delta and epsilon. Subunits alpha, beta and delta comprise a regulatory subcomplex and subunits epsilon and gamma comprise a catalytic subcomplex. Within the complex, the hexameric regulatory complex resides at the center, with the two heterodimeric catalytic subcomplexes bound on opposite sides.</text>
</comment>
<dbReference type="PANTHER" id="PTHR45859:SF1">
    <property type="entry name" value="TRANSLATION INITIATION FACTOR EIF-2B SUBUNIT BETA"/>
    <property type="match status" value="1"/>
</dbReference>
<dbReference type="InterPro" id="IPR037171">
    <property type="entry name" value="NagB/RpiA_transferase-like"/>
</dbReference>
<comment type="subcellular location">
    <subcellularLocation>
        <location evidence="1">Cytoplasm</location>
        <location evidence="1">Cytosol</location>
    </subcellularLocation>
</comment>
<proteinExistence type="inferred from homology"/>
<protein>
    <recommendedName>
        <fullName evidence="6">Translation initiation factor eIF2B subunit beta</fullName>
    </recommendedName>
    <alternativeName>
        <fullName evidence="7">eIF2B GDP-GTP exchange factor subunit beta</fullName>
    </alternativeName>
</protein>
<dbReference type="EMBL" id="GCKF01031540">
    <property type="protein sequence ID" value="JAG97748.1"/>
    <property type="molecule type" value="Transcribed_RNA"/>
</dbReference>
<keyword evidence="3" id="KW-0963">Cytoplasm</keyword>
<evidence type="ECO:0000256" key="6">
    <source>
        <dbReference type="ARBA" id="ARBA00044122"/>
    </source>
</evidence>
<evidence type="ECO:0000256" key="7">
    <source>
        <dbReference type="ARBA" id="ARBA00044228"/>
    </source>
</evidence>